<reference evidence="2 3" key="1">
    <citation type="submission" date="2016-02" db="EMBL/GenBank/DDBJ databases">
        <title>Genome sequence of Clostridium colicanis DSM 13634.</title>
        <authorList>
            <person name="Poehlein A."/>
            <person name="Daniel R."/>
        </authorList>
    </citation>
    <scope>NUCLEOTIDE SEQUENCE [LARGE SCALE GENOMIC DNA]</scope>
    <source>
        <strain evidence="2 3">DSM 13634</strain>
    </source>
</reference>
<dbReference type="Pfam" id="PF09548">
    <property type="entry name" value="Spore_III_AB"/>
    <property type="match status" value="1"/>
</dbReference>
<dbReference type="PIRSF" id="PIRSF021435">
    <property type="entry name" value="SpoIIIAB"/>
    <property type="match status" value="1"/>
</dbReference>
<dbReference type="AlphaFoldDB" id="A0A151AQ92"/>
<gene>
    <name evidence="2" type="ORF">CLCOL_04470</name>
</gene>
<protein>
    <submittedName>
        <fullName evidence="2">Stage III sporulation protein SpoAB</fullName>
    </submittedName>
</protein>
<keyword evidence="3" id="KW-1185">Reference proteome</keyword>
<proteinExistence type="predicted"/>
<evidence type="ECO:0000313" key="2">
    <source>
        <dbReference type="EMBL" id="KYH29809.1"/>
    </source>
</evidence>
<dbReference type="EMBL" id="LTBB01000002">
    <property type="protein sequence ID" value="KYH29809.1"/>
    <property type="molecule type" value="Genomic_DNA"/>
</dbReference>
<accession>A0A151AQ92</accession>
<feature type="transmembrane region" description="Helical" evidence="1">
    <location>
        <begin position="20"/>
        <end position="40"/>
    </location>
</feature>
<comment type="caution">
    <text evidence="2">The sequence shown here is derived from an EMBL/GenBank/DDBJ whole genome shotgun (WGS) entry which is preliminary data.</text>
</comment>
<keyword evidence="1" id="KW-0812">Transmembrane</keyword>
<dbReference type="InterPro" id="IPR014198">
    <property type="entry name" value="Spore_III_AB"/>
</dbReference>
<organism evidence="2 3">
    <name type="scientific">Clostridium colicanis DSM 13634</name>
    <dbReference type="NCBI Taxonomy" id="1121305"/>
    <lineage>
        <taxon>Bacteria</taxon>
        <taxon>Bacillati</taxon>
        <taxon>Bacillota</taxon>
        <taxon>Clostridia</taxon>
        <taxon>Eubacteriales</taxon>
        <taxon>Clostridiaceae</taxon>
        <taxon>Clostridium</taxon>
    </lineage>
</organism>
<evidence type="ECO:0000313" key="3">
    <source>
        <dbReference type="Proteomes" id="UP000075374"/>
    </source>
</evidence>
<dbReference type="NCBIfam" id="TIGR02833">
    <property type="entry name" value="spore_III_AB"/>
    <property type="match status" value="1"/>
</dbReference>
<evidence type="ECO:0000256" key="1">
    <source>
        <dbReference type="SAM" id="Phobius"/>
    </source>
</evidence>
<sequence>MSIYMTLAKKKNYGGDNMLYLKIVGCTLILICSSLIGFLYGESLKKRVFQLKEIEQALLELKSKIVYTNESLPKAFQDIGYKCNKPIGDIFVEVSNLLYNNEVDSVNEGFKRMFKQNRDKLNLKQSDIDIMLNLSKSLGESDVEGQKSILLLTLENVKKQVYDAEIEMNKNIKMYRYLGFSFGAILTIMII</sequence>
<dbReference type="STRING" id="1121305.CLCOL_04470"/>
<dbReference type="PATRIC" id="fig|1121305.3.peg.449"/>
<keyword evidence="1" id="KW-1133">Transmembrane helix</keyword>
<keyword evidence="1" id="KW-0472">Membrane</keyword>
<dbReference type="Proteomes" id="UP000075374">
    <property type="component" value="Unassembled WGS sequence"/>
</dbReference>
<name>A0A151AQ92_9CLOT</name>